<evidence type="ECO:0000313" key="3">
    <source>
        <dbReference type="Proteomes" id="UP000688137"/>
    </source>
</evidence>
<sequence length="407" mass="47955">MNNYQITTSQCSPNNILAVCVVIRKHFFKDRQYYLSLTSHSLTLSDGPNQKSPKYTQLLGLDIVFTWLLDQQNIIGFTLIYRGKVKEFYGKASDMQYLREKMGQLVIYDNIKKFYILNEKNEKGSFGKVMLGICKLSQKQVAIKQLEIQKNSQPVIKNEINILRTIYNYYSQNILELKEVFKDKQSYFIVTEFIEGYNLQQLLSTRKTPYSLQESLYIVEQVLKGLTQIHQSRVIHRDLKPSNIMYNYNKIKIIDFGLSCFCGKQLDEFPNCGTTGYCAPEVLNAQKTIQSYNYKVDIFSLGCIFYEILTLKKVFPYNKEQSTYYQNQNCLINIEEQGQIYDLIKLFLKEDPKQRLDTFQALKLVQNFIEMKNFDVNTWYKIQFEKDKQRNNSDENFIQNLSGIFKF</sequence>
<dbReference type="SMART" id="SM00220">
    <property type="entry name" value="S_TKc"/>
    <property type="match status" value="1"/>
</dbReference>
<dbReference type="PANTHER" id="PTHR44167">
    <property type="entry name" value="OVARIAN-SPECIFIC SERINE/THREONINE-PROTEIN KINASE LOK-RELATED"/>
    <property type="match status" value="1"/>
</dbReference>
<dbReference type="InterPro" id="IPR000719">
    <property type="entry name" value="Prot_kinase_dom"/>
</dbReference>
<gene>
    <name evidence="2" type="ORF">PPRIM_AZ9-3.1.T0310185</name>
</gene>
<comment type="caution">
    <text evidence="2">The sequence shown here is derived from an EMBL/GenBank/DDBJ whole genome shotgun (WGS) entry which is preliminary data.</text>
</comment>
<dbReference type="OMA" id="QITTSQC"/>
<dbReference type="GO" id="GO:0044773">
    <property type="term" value="P:mitotic DNA damage checkpoint signaling"/>
    <property type="evidence" value="ECO:0007669"/>
    <property type="project" value="TreeGrafter"/>
</dbReference>
<name>A0A8S1L2F5_PARPR</name>
<dbReference type="PANTHER" id="PTHR44167:SF18">
    <property type="entry name" value="PROTEIN KINASE DOMAIN-CONTAINING PROTEIN"/>
    <property type="match status" value="1"/>
</dbReference>
<accession>A0A8S1L2F5</accession>
<evidence type="ECO:0000313" key="2">
    <source>
        <dbReference type="EMBL" id="CAD8061191.1"/>
    </source>
</evidence>
<reference evidence="2" key="1">
    <citation type="submission" date="2021-01" db="EMBL/GenBank/DDBJ databases">
        <authorList>
            <consortium name="Genoscope - CEA"/>
            <person name="William W."/>
        </authorList>
    </citation>
    <scope>NUCLEOTIDE SEQUENCE</scope>
</reference>
<feature type="domain" description="Protein kinase" evidence="1">
    <location>
        <begin position="115"/>
        <end position="369"/>
    </location>
</feature>
<dbReference type="GO" id="GO:0005634">
    <property type="term" value="C:nucleus"/>
    <property type="evidence" value="ECO:0007669"/>
    <property type="project" value="TreeGrafter"/>
</dbReference>
<evidence type="ECO:0000259" key="1">
    <source>
        <dbReference type="PROSITE" id="PS50011"/>
    </source>
</evidence>
<dbReference type="InterPro" id="IPR008271">
    <property type="entry name" value="Ser/Thr_kinase_AS"/>
</dbReference>
<dbReference type="EMBL" id="CAJJDM010000030">
    <property type="protein sequence ID" value="CAD8061191.1"/>
    <property type="molecule type" value="Genomic_DNA"/>
</dbReference>
<proteinExistence type="predicted"/>
<dbReference type="PROSITE" id="PS00108">
    <property type="entry name" value="PROTEIN_KINASE_ST"/>
    <property type="match status" value="1"/>
</dbReference>
<dbReference type="GO" id="GO:0004674">
    <property type="term" value="F:protein serine/threonine kinase activity"/>
    <property type="evidence" value="ECO:0007669"/>
    <property type="project" value="TreeGrafter"/>
</dbReference>
<dbReference type="GO" id="GO:0005737">
    <property type="term" value="C:cytoplasm"/>
    <property type="evidence" value="ECO:0007669"/>
    <property type="project" value="TreeGrafter"/>
</dbReference>
<organism evidence="2 3">
    <name type="scientific">Paramecium primaurelia</name>
    <dbReference type="NCBI Taxonomy" id="5886"/>
    <lineage>
        <taxon>Eukaryota</taxon>
        <taxon>Sar</taxon>
        <taxon>Alveolata</taxon>
        <taxon>Ciliophora</taxon>
        <taxon>Intramacronucleata</taxon>
        <taxon>Oligohymenophorea</taxon>
        <taxon>Peniculida</taxon>
        <taxon>Parameciidae</taxon>
        <taxon>Paramecium</taxon>
    </lineage>
</organism>
<dbReference type="PROSITE" id="PS50011">
    <property type="entry name" value="PROTEIN_KINASE_DOM"/>
    <property type="match status" value="1"/>
</dbReference>
<keyword evidence="3" id="KW-1185">Reference proteome</keyword>
<protein>
    <recommendedName>
        <fullName evidence="1">Protein kinase domain-containing protein</fullName>
    </recommendedName>
</protein>
<dbReference type="Pfam" id="PF00069">
    <property type="entry name" value="Pkinase"/>
    <property type="match status" value="1"/>
</dbReference>
<dbReference type="Proteomes" id="UP000688137">
    <property type="component" value="Unassembled WGS sequence"/>
</dbReference>
<dbReference type="AlphaFoldDB" id="A0A8S1L2F5"/>
<dbReference type="GO" id="GO:0005524">
    <property type="term" value="F:ATP binding"/>
    <property type="evidence" value="ECO:0007669"/>
    <property type="project" value="InterPro"/>
</dbReference>